<dbReference type="RefSeq" id="WP_166192451.1">
    <property type="nucleotide sequence ID" value="NZ_CP049811.1"/>
</dbReference>
<dbReference type="KEGG" id="mon:G8E03_12510"/>
<protein>
    <submittedName>
        <fullName evidence="1">Uncharacterized protein</fullName>
    </submittedName>
</protein>
<reference evidence="1 2" key="1">
    <citation type="submission" date="2020-03" db="EMBL/GenBank/DDBJ databases">
        <title>Complete genome sequence of Monaibacterium sp. ALG8 with diverse plasmids.</title>
        <authorList>
            <person name="Sun C."/>
        </authorList>
    </citation>
    <scope>NUCLEOTIDE SEQUENCE [LARGE SCALE GENOMIC DNA]</scope>
    <source>
        <strain evidence="1 2">ALG8</strain>
    </source>
</reference>
<gene>
    <name evidence="1" type="ORF">G8E03_12510</name>
</gene>
<evidence type="ECO:0000313" key="2">
    <source>
        <dbReference type="Proteomes" id="UP000500791"/>
    </source>
</evidence>
<organism evidence="1 2">
    <name type="scientific">Pontivivens nitratireducens</name>
    <dbReference type="NCBI Taxonomy" id="2758038"/>
    <lineage>
        <taxon>Bacteria</taxon>
        <taxon>Pseudomonadati</taxon>
        <taxon>Pseudomonadota</taxon>
        <taxon>Alphaproteobacteria</taxon>
        <taxon>Rhodobacterales</taxon>
        <taxon>Paracoccaceae</taxon>
        <taxon>Pontivivens</taxon>
    </lineage>
</organism>
<keyword evidence="2" id="KW-1185">Reference proteome</keyword>
<name>A0A6G7VND4_9RHOB</name>
<accession>A0A6G7VND4</accession>
<dbReference type="Proteomes" id="UP000500791">
    <property type="component" value="Chromosome"/>
</dbReference>
<evidence type="ECO:0000313" key="1">
    <source>
        <dbReference type="EMBL" id="QIK41514.1"/>
    </source>
</evidence>
<proteinExistence type="predicted"/>
<sequence>MSNAQTKFTVRIAPEALAQIDVLRAQHGFTSRAAYLEAAGLAYGAESSADDIIRHLAPVSATLHQLLRVANGELSLIKPDDVKKTLREVRKTMLLARESLTP</sequence>
<dbReference type="EMBL" id="CP049811">
    <property type="protein sequence ID" value="QIK41514.1"/>
    <property type="molecule type" value="Genomic_DNA"/>
</dbReference>
<dbReference type="AlphaFoldDB" id="A0A6G7VND4"/>